<evidence type="ECO:0000259" key="2">
    <source>
        <dbReference type="Pfam" id="PF05183"/>
    </source>
</evidence>
<keyword evidence="1" id="KW-0548">Nucleotidyltransferase</keyword>
<accession>A0A8H6XFT1</accession>
<evidence type="ECO:0000313" key="3">
    <source>
        <dbReference type="EMBL" id="KAF7339727.1"/>
    </source>
</evidence>
<reference evidence="3" key="1">
    <citation type="submission" date="2020-05" db="EMBL/GenBank/DDBJ databases">
        <title>Mycena genomes resolve the evolution of fungal bioluminescence.</title>
        <authorList>
            <person name="Tsai I.J."/>
        </authorList>
    </citation>
    <scope>NUCLEOTIDE SEQUENCE</scope>
    <source>
        <strain evidence="3">160909Yilan</strain>
    </source>
</reference>
<name>A0A8H6XFT1_9AGAR</name>
<dbReference type="EMBL" id="JACAZH010000031">
    <property type="protein sequence ID" value="KAF7339727.1"/>
    <property type="molecule type" value="Genomic_DNA"/>
</dbReference>
<sequence>MDVHLQGISFSVTKHQLDAELAKILHGPPRVKFSPGRSTPRQEVVERIQRFPYADPKVAEHKEQRAYTLQSENILLRTLQFGWFCRDSVFSVEWETNITGGSIKVNDERREFRIEILRPEATFCVAIRFSRISHIQIQMDQSTTDWTIFFWLSEPPNYESSTGTGLRQRLSCLPIPDHERVAPFTSLAIRLICSHRSDVMRFERLAKTAGVKNVFETELHIERRGLFSEEVLSQARAGIKSLRWSVAFQVEALLRNWDLDAKEILLIIPLVRKLIDLKGRTYTTAFLRHFSTRARYWNAYEEVSQSIQDLFLEVHKEFRKWHAKAPPLVPSDNSIFQSLHVIISPTTIHLEGPFVSNPPGPTVPPPANVYQKRSNRVLRSFPNNQDYFLRVSFEDEGSLKYRWDKELDCIAFTRRRVGEFLIDNGLTIAGRKFEFLAYSQSALKEHAVWFVRRFRDDEGAIAFDPDLRYCPARYAARISQAFTATDSTTVQVEEVIYIKEISDRSGKYHFTDGVGTMSLELAKAIGDELGLSRRKRRVKNHPRAYQIRWAGCKGMLSVDHQLRGHVMCIRPSMLKFTADNSTKIEIARAFDKPGPYYLNRPLIMLLEGLGVPYHVFKGYQDSAVKEVQQSTNSLQAFARMLEIHGLGTAYRLPSVLLGLNQLGLDTLPGNKFYRKMLDFAIHHVLRLLKNKARIPIWGGVTVVGVADVHRFLKEGEIFVCTREPDSNKLNYLEGDVLISRSPTIHPGDIQRIEPLPNTVVFSVLGERPLPSCCGGGDLDGDTYNIIPLDKCPGFFPKNLKIHQPGDYSPAQKKLVDHPSTLVDVAEFIIDYINSDALGVVSINWLLIADASPSGILDPDCMKLAALHSAAVDYPKTGQPVAINTIPKPKIKSRPDWHAPEVNANLDEFYQSQRTIGKLFRAIKLPEIQHGTVSRFERRMIREGRLAAPPVDDLASTLDGLSLGDDPMVLAIKECVRRFIDINVRRPAISEYIALIFNRYSSELQGICIAHTLSHGKTALLSEEEAVVGTIVAKTSQPRKRMDLIASLREKSDILVRGVKEELLGDDDVSWEECLERAWLSFELAIELASGRTPNLWRSKLHMDQSRSNIGRIERTRRRGESIAWIAWHARQQ</sequence>
<proteinExistence type="inferred from homology"/>
<gene>
    <name evidence="3" type="ORF">MSAN_02188200</name>
</gene>
<keyword evidence="1" id="KW-0808">Transferase</keyword>
<dbReference type="Pfam" id="PF05183">
    <property type="entry name" value="RdRP"/>
    <property type="match status" value="1"/>
</dbReference>
<dbReference type="PANTHER" id="PTHR23079:SF55">
    <property type="entry name" value="RNA-DIRECTED RNA POLYMERASE"/>
    <property type="match status" value="1"/>
</dbReference>
<feature type="domain" description="RDRP core" evidence="2">
    <location>
        <begin position="371"/>
        <end position="922"/>
    </location>
</feature>
<dbReference type="GO" id="GO:0030422">
    <property type="term" value="P:siRNA processing"/>
    <property type="evidence" value="ECO:0007669"/>
    <property type="project" value="TreeGrafter"/>
</dbReference>
<keyword evidence="1 3" id="KW-0696">RNA-directed RNA polymerase</keyword>
<comment type="similarity">
    <text evidence="1">Belongs to the RdRP family.</text>
</comment>
<organism evidence="3 4">
    <name type="scientific">Mycena sanguinolenta</name>
    <dbReference type="NCBI Taxonomy" id="230812"/>
    <lineage>
        <taxon>Eukaryota</taxon>
        <taxon>Fungi</taxon>
        <taxon>Dikarya</taxon>
        <taxon>Basidiomycota</taxon>
        <taxon>Agaricomycotina</taxon>
        <taxon>Agaricomycetes</taxon>
        <taxon>Agaricomycetidae</taxon>
        <taxon>Agaricales</taxon>
        <taxon>Marasmiineae</taxon>
        <taxon>Mycenaceae</taxon>
        <taxon>Mycena</taxon>
    </lineage>
</organism>
<keyword evidence="1" id="KW-0694">RNA-binding</keyword>
<dbReference type="GO" id="GO:0003968">
    <property type="term" value="F:RNA-directed RNA polymerase activity"/>
    <property type="evidence" value="ECO:0007669"/>
    <property type="project" value="UniProtKB-KW"/>
</dbReference>
<dbReference type="AlphaFoldDB" id="A0A8H6XFT1"/>
<dbReference type="Proteomes" id="UP000623467">
    <property type="component" value="Unassembled WGS sequence"/>
</dbReference>
<dbReference type="InterPro" id="IPR007855">
    <property type="entry name" value="RDRP"/>
</dbReference>
<keyword evidence="4" id="KW-1185">Reference proteome</keyword>
<comment type="catalytic activity">
    <reaction evidence="1">
        <text>RNA(n) + a ribonucleoside 5'-triphosphate = RNA(n+1) + diphosphate</text>
        <dbReference type="Rhea" id="RHEA:21248"/>
        <dbReference type="Rhea" id="RHEA-COMP:14527"/>
        <dbReference type="Rhea" id="RHEA-COMP:17342"/>
        <dbReference type="ChEBI" id="CHEBI:33019"/>
        <dbReference type="ChEBI" id="CHEBI:61557"/>
        <dbReference type="ChEBI" id="CHEBI:140395"/>
        <dbReference type="EC" id="2.7.7.48"/>
    </reaction>
</comment>
<evidence type="ECO:0000313" key="4">
    <source>
        <dbReference type="Proteomes" id="UP000623467"/>
    </source>
</evidence>
<dbReference type="PANTHER" id="PTHR23079">
    <property type="entry name" value="RNA-DEPENDENT RNA POLYMERASE"/>
    <property type="match status" value="1"/>
</dbReference>
<dbReference type="GO" id="GO:0003723">
    <property type="term" value="F:RNA binding"/>
    <property type="evidence" value="ECO:0007669"/>
    <property type="project" value="UniProtKB-KW"/>
</dbReference>
<dbReference type="OrthoDB" id="6513042at2759"/>
<protein>
    <recommendedName>
        <fullName evidence="1">RNA-dependent RNA polymerase</fullName>
        <ecNumber evidence="1">2.7.7.48</ecNumber>
    </recommendedName>
</protein>
<evidence type="ECO:0000256" key="1">
    <source>
        <dbReference type="RuleBase" id="RU363098"/>
    </source>
</evidence>
<dbReference type="InterPro" id="IPR057596">
    <property type="entry name" value="RDRP_core"/>
</dbReference>
<dbReference type="GO" id="GO:0031380">
    <property type="term" value="C:nuclear RNA-directed RNA polymerase complex"/>
    <property type="evidence" value="ECO:0007669"/>
    <property type="project" value="TreeGrafter"/>
</dbReference>
<dbReference type="EC" id="2.7.7.48" evidence="1"/>
<comment type="caution">
    <text evidence="3">The sequence shown here is derived from an EMBL/GenBank/DDBJ whole genome shotgun (WGS) entry which is preliminary data.</text>
</comment>